<dbReference type="PANTHER" id="PTHR35617:SF3">
    <property type="entry name" value="CORE-BINDING (CB) DOMAIN-CONTAINING PROTEIN"/>
    <property type="match status" value="1"/>
</dbReference>
<keyword evidence="2" id="KW-1185">Reference proteome</keyword>
<protein>
    <submittedName>
        <fullName evidence="1">Uncharacterized protein</fullName>
    </submittedName>
</protein>
<proteinExistence type="predicted"/>
<comment type="caution">
    <text evidence="1">The sequence shown here is derived from an EMBL/GenBank/DDBJ whole genome shotgun (WGS) entry which is preliminary data.</text>
</comment>
<reference evidence="1 2" key="1">
    <citation type="submission" date="2019-05" db="EMBL/GenBank/DDBJ databases">
        <title>Another draft genome of Portunus trituberculatus and its Hox gene families provides insights of decapod evolution.</title>
        <authorList>
            <person name="Jeong J.-H."/>
            <person name="Song I."/>
            <person name="Kim S."/>
            <person name="Choi T."/>
            <person name="Kim D."/>
            <person name="Ryu S."/>
            <person name="Kim W."/>
        </authorList>
    </citation>
    <scope>NUCLEOTIDE SEQUENCE [LARGE SCALE GENOMIC DNA]</scope>
    <source>
        <tissue evidence="1">Muscle</tissue>
    </source>
</reference>
<gene>
    <name evidence="1" type="ORF">E2C01_062370</name>
</gene>
<organism evidence="1 2">
    <name type="scientific">Portunus trituberculatus</name>
    <name type="common">Swimming crab</name>
    <name type="synonym">Neptunus trituberculatus</name>
    <dbReference type="NCBI Taxonomy" id="210409"/>
    <lineage>
        <taxon>Eukaryota</taxon>
        <taxon>Metazoa</taxon>
        <taxon>Ecdysozoa</taxon>
        <taxon>Arthropoda</taxon>
        <taxon>Crustacea</taxon>
        <taxon>Multicrustacea</taxon>
        <taxon>Malacostraca</taxon>
        <taxon>Eumalacostraca</taxon>
        <taxon>Eucarida</taxon>
        <taxon>Decapoda</taxon>
        <taxon>Pleocyemata</taxon>
        <taxon>Brachyura</taxon>
        <taxon>Eubrachyura</taxon>
        <taxon>Portunoidea</taxon>
        <taxon>Portunidae</taxon>
        <taxon>Portuninae</taxon>
        <taxon>Portunus</taxon>
    </lineage>
</organism>
<sequence length="119" mass="13291">MAAVRTQLGAHGVSEEDTEIIMKPGTERQYSPHIKSGVGYESINTARWAPSALGIMVEGCRAGNHPLVKRFLHWVFNLLPSMSRYAATWDMKPVLQRVRTMDPLHSFSLKDLSLKLVTG</sequence>
<dbReference type="EMBL" id="VSRR010027416">
    <property type="protein sequence ID" value="MPC68173.1"/>
    <property type="molecule type" value="Genomic_DNA"/>
</dbReference>
<dbReference type="PANTHER" id="PTHR35617">
    <property type="entry name" value="PHAGE_INTEGRASE DOMAIN-CONTAINING PROTEIN"/>
    <property type="match status" value="1"/>
</dbReference>
<dbReference type="OrthoDB" id="6361724at2759"/>
<dbReference type="AlphaFoldDB" id="A0A5B7HDG2"/>
<accession>A0A5B7HDG2</accession>
<evidence type="ECO:0000313" key="1">
    <source>
        <dbReference type="EMBL" id="MPC68173.1"/>
    </source>
</evidence>
<name>A0A5B7HDG2_PORTR</name>
<dbReference type="Proteomes" id="UP000324222">
    <property type="component" value="Unassembled WGS sequence"/>
</dbReference>
<evidence type="ECO:0000313" key="2">
    <source>
        <dbReference type="Proteomes" id="UP000324222"/>
    </source>
</evidence>